<proteinExistence type="inferred from homology"/>
<dbReference type="InterPro" id="IPR050855">
    <property type="entry name" value="NDM-1-like"/>
</dbReference>
<dbReference type="InterPro" id="IPR036866">
    <property type="entry name" value="RibonucZ/Hydroxyglut_hydro"/>
</dbReference>
<name>A0ABW4R5V9_9RHOB</name>
<accession>A0ABW4R5V9</accession>
<feature type="domain" description="Metallo-beta-lactamase" evidence="2">
    <location>
        <begin position="93"/>
        <end position="268"/>
    </location>
</feature>
<organism evidence="3 4">
    <name type="scientific">Paracoccus pacificus</name>
    <dbReference type="NCBI Taxonomy" id="1463598"/>
    <lineage>
        <taxon>Bacteria</taxon>
        <taxon>Pseudomonadati</taxon>
        <taxon>Pseudomonadota</taxon>
        <taxon>Alphaproteobacteria</taxon>
        <taxon>Rhodobacterales</taxon>
        <taxon>Paracoccaceae</taxon>
        <taxon>Paracoccus</taxon>
    </lineage>
</organism>
<keyword evidence="4" id="KW-1185">Reference proteome</keyword>
<dbReference type="PANTHER" id="PTHR42951:SF4">
    <property type="entry name" value="ACYL-COENZYME A THIOESTERASE MBLAC2"/>
    <property type="match status" value="1"/>
</dbReference>
<dbReference type="Proteomes" id="UP001597213">
    <property type="component" value="Unassembled WGS sequence"/>
</dbReference>
<evidence type="ECO:0000256" key="1">
    <source>
        <dbReference type="ARBA" id="ARBA00005250"/>
    </source>
</evidence>
<reference evidence="4" key="1">
    <citation type="journal article" date="2019" name="Int. J. Syst. Evol. Microbiol.">
        <title>The Global Catalogue of Microorganisms (GCM) 10K type strain sequencing project: providing services to taxonomists for standard genome sequencing and annotation.</title>
        <authorList>
            <consortium name="The Broad Institute Genomics Platform"/>
            <consortium name="The Broad Institute Genome Sequencing Center for Infectious Disease"/>
            <person name="Wu L."/>
            <person name="Ma J."/>
        </authorList>
    </citation>
    <scope>NUCLEOTIDE SEQUENCE [LARGE SCALE GENOMIC DNA]</scope>
    <source>
        <strain evidence="4">CCUG 56029</strain>
    </source>
</reference>
<protein>
    <submittedName>
        <fullName evidence="3">MBL fold metallo-hydrolase</fullName>
    </submittedName>
</protein>
<dbReference type="RefSeq" id="WP_379141664.1">
    <property type="nucleotide sequence ID" value="NZ_JBHUEN010000020.1"/>
</dbReference>
<dbReference type="PANTHER" id="PTHR42951">
    <property type="entry name" value="METALLO-BETA-LACTAMASE DOMAIN-CONTAINING"/>
    <property type="match status" value="1"/>
</dbReference>
<comment type="similarity">
    <text evidence="1">Belongs to the metallo-beta-lactamase superfamily. Class-B beta-lactamase family.</text>
</comment>
<dbReference type="Pfam" id="PF00753">
    <property type="entry name" value="Lactamase_B"/>
    <property type="match status" value="1"/>
</dbReference>
<evidence type="ECO:0000313" key="4">
    <source>
        <dbReference type="Proteomes" id="UP001597213"/>
    </source>
</evidence>
<sequence length="342" mass="35688">MFHLLVTACLASDPAVCADRLLPAADAPTRAECEARADAALGDWPARQGLTANRPRCVETGALPALRLDEIAPGVLVHQGTVAMASSENRGRIANIGVVIGPSITVIDPGGSRAEAEALYAAIRLRSAAPIGAVILTHPHPDHSFGAAFFAEAGAEIIAAEGYESYLLPRRETWLGSYIDGIGTAEMLGSAFATPTSTKAPEGFALLPAPEAHTGADLMAVHKSSGTVFAGDLIFRELTPVVDGSLTGWLDWLAKTPAPASGPIVPGHGPVATDWNEAVAPMRTYLQTLKDTTLAEIAAATPLSDAVPRIVKAMQPLATGWADFDETTARNAATAYAELEWQ</sequence>
<dbReference type="EMBL" id="JBHUEN010000020">
    <property type="protein sequence ID" value="MFD1881646.1"/>
    <property type="molecule type" value="Genomic_DNA"/>
</dbReference>
<dbReference type="SUPFAM" id="SSF56281">
    <property type="entry name" value="Metallo-hydrolase/oxidoreductase"/>
    <property type="match status" value="1"/>
</dbReference>
<dbReference type="SMART" id="SM00849">
    <property type="entry name" value="Lactamase_B"/>
    <property type="match status" value="1"/>
</dbReference>
<dbReference type="Gene3D" id="3.60.15.10">
    <property type="entry name" value="Ribonuclease Z/Hydroxyacylglutathione hydrolase-like"/>
    <property type="match status" value="1"/>
</dbReference>
<gene>
    <name evidence="3" type="ORF">ACFSCT_07960</name>
</gene>
<comment type="caution">
    <text evidence="3">The sequence shown here is derived from an EMBL/GenBank/DDBJ whole genome shotgun (WGS) entry which is preliminary data.</text>
</comment>
<evidence type="ECO:0000313" key="3">
    <source>
        <dbReference type="EMBL" id="MFD1881646.1"/>
    </source>
</evidence>
<evidence type="ECO:0000259" key="2">
    <source>
        <dbReference type="SMART" id="SM00849"/>
    </source>
</evidence>
<dbReference type="InterPro" id="IPR001279">
    <property type="entry name" value="Metallo-B-lactamas"/>
</dbReference>